<dbReference type="RefSeq" id="WP_345920653.1">
    <property type="nucleotide sequence ID" value="NZ_JBDIVE010000009.1"/>
</dbReference>
<comment type="caution">
    <text evidence="4">The sequence shown here is derived from an EMBL/GenBank/DDBJ whole genome shotgun (WGS) entry which is preliminary data.</text>
</comment>
<dbReference type="PANTHER" id="PTHR44591">
    <property type="entry name" value="STRESS RESPONSE REGULATOR PROTEIN 1"/>
    <property type="match status" value="1"/>
</dbReference>
<evidence type="ECO:0000256" key="2">
    <source>
        <dbReference type="PROSITE-ProRule" id="PRU00169"/>
    </source>
</evidence>
<evidence type="ECO:0000313" key="4">
    <source>
        <dbReference type="EMBL" id="MEN3069879.1"/>
    </source>
</evidence>
<accession>A0ABU9Z1J0</accession>
<organism evidence="4 5">
    <name type="scientific">Uliginosibacterium sediminicola</name>
    <dbReference type="NCBI Taxonomy" id="2024550"/>
    <lineage>
        <taxon>Bacteria</taxon>
        <taxon>Pseudomonadati</taxon>
        <taxon>Pseudomonadota</taxon>
        <taxon>Betaproteobacteria</taxon>
        <taxon>Rhodocyclales</taxon>
        <taxon>Zoogloeaceae</taxon>
        <taxon>Uliginosibacterium</taxon>
    </lineage>
</organism>
<sequence length="123" mass="13274">MSSTPDILVVDDSKVSRMLIRAMIAATYPQARIAEAAEANQAQAAVEAQRFDLAILDMNMPGMNGLDLAGTLLAHANAPQRVCMLSANVQDATRLRAEERGVLFFRKPVSEPVIAEILATLSH</sequence>
<name>A0ABU9Z1J0_9RHOO</name>
<feature type="domain" description="Response regulatory" evidence="3">
    <location>
        <begin position="6"/>
        <end position="122"/>
    </location>
</feature>
<dbReference type="InterPro" id="IPR001789">
    <property type="entry name" value="Sig_transdc_resp-reg_receiver"/>
</dbReference>
<evidence type="ECO:0000256" key="1">
    <source>
        <dbReference type="ARBA" id="ARBA00022553"/>
    </source>
</evidence>
<dbReference type="SMART" id="SM00448">
    <property type="entry name" value="REC"/>
    <property type="match status" value="1"/>
</dbReference>
<dbReference type="Pfam" id="PF00072">
    <property type="entry name" value="Response_reg"/>
    <property type="match status" value="1"/>
</dbReference>
<dbReference type="InterPro" id="IPR011006">
    <property type="entry name" value="CheY-like_superfamily"/>
</dbReference>
<dbReference type="InterPro" id="IPR050595">
    <property type="entry name" value="Bact_response_regulator"/>
</dbReference>
<protein>
    <submittedName>
        <fullName evidence="4">Response regulator</fullName>
    </submittedName>
</protein>
<evidence type="ECO:0000259" key="3">
    <source>
        <dbReference type="PROSITE" id="PS50110"/>
    </source>
</evidence>
<keyword evidence="5" id="KW-1185">Reference proteome</keyword>
<dbReference type="PANTHER" id="PTHR44591:SF3">
    <property type="entry name" value="RESPONSE REGULATORY DOMAIN-CONTAINING PROTEIN"/>
    <property type="match status" value="1"/>
</dbReference>
<evidence type="ECO:0000313" key="5">
    <source>
        <dbReference type="Proteomes" id="UP001410394"/>
    </source>
</evidence>
<dbReference type="PROSITE" id="PS50110">
    <property type="entry name" value="RESPONSE_REGULATORY"/>
    <property type="match status" value="1"/>
</dbReference>
<keyword evidence="1 2" id="KW-0597">Phosphoprotein</keyword>
<feature type="modified residue" description="4-aspartylphosphate" evidence="2">
    <location>
        <position position="57"/>
    </location>
</feature>
<dbReference type="EMBL" id="JBDIVE010000009">
    <property type="protein sequence ID" value="MEN3069879.1"/>
    <property type="molecule type" value="Genomic_DNA"/>
</dbReference>
<proteinExistence type="predicted"/>
<dbReference type="SUPFAM" id="SSF52172">
    <property type="entry name" value="CheY-like"/>
    <property type="match status" value="1"/>
</dbReference>
<dbReference type="Gene3D" id="3.40.50.2300">
    <property type="match status" value="1"/>
</dbReference>
<gene>
    <name evidence="4" type="ORF">ABDB84_15460</name>
</gene>
<dbReference type="Proteomes" id="UP001410394">
    <property type="component" value="Unassembled WGS sequence"/>
</dbReference>
<reference evidence="4 5" key="1">
    <citation type="journal article" date="2018" name="Int. J. Syst. Evol. Microbiol.">
        <title>Uliginosibacterium sediminicola sp. nov., isolated from freshwater sediment.</title>
        <authorList>
            <person name="Hwang W.M."/>
            <person name="Kim S.M."/>
            <person name="Kang K."/>
            <person name="Ahn T.Y."/>
        </authorList>
    </citation>
    <scope>NUCLEOTIDE SEQUENCE [LARGE SCALE GENOMIC DNA]</scope>
    <source>
        <strain evidence="4 5">M1-21</strain>
    </source>
</reference>